<keyword evidence="2" id="KW-1185">Reference proteome</keyword>
<proteinExistence type="predicted"/>
<dbReference type="RefSeq" id="XP_020082893.1">
    <property type="nucleotide sequence ID" value="XM_020227304.1"/>
</dbReference>
<reference evidence="2" key="1">
    <citation type="journal article" date="2015" name="Nat. Genet.">
        <title>The pineapple genome and the evolution of CAM photosynthesis.</title>
        <authorList>
            <person name="Ming R."/>
            <person name="VanBuren R."/>
            <person name="Wai C.M."/>
            <person name="Tang H."/>
            <person name="Schatz M.C."/>
            <person name="Bowers J.E."/>
            <person name="Lyons E."/>
            <person name="Wang M.L."/>
            <person name="Chen J."/>
            <person name="Biggers E."/>
            <person name="Zhang J."/>
            <person name="Huang L."/>
            <person name="Zhang L."/>
            <person name="Miao W."/>
            <person name="Zhang J."/>
            <person name="Ye Z."/>
            <person name="Miao C."/>
            <person name="Lin Z."/>
            <person name="Wang H."/>
            <person name="Zhou H."/>
            <person name="Yim W.C."/>
            <person name="Priest H.D."/>
            <person name="Zheng C."/>
            <person name="Woodhouse M."/>
            <person name="Edger P.P."/>
            <person name="Guyot R."/>
            <person name="Guo H.B."/>
            <person name="Guo H."/>
            <person name="Zheng G."/>
            <person name="Singh R."/>
            <person name="Sharma A."/>
            <person name="Min X."/>
            <person name="Zheng Y."/>
            <person name="Lee H."/>
            <person name="Gurtowski J."/>
            <person name="Sedlazeck F.J."/>
            <person name="Harkess A."/>
            <person name="McKain M.R."/>
            <person name="Liao Z."/>
            <person name="Fang J."/>
            <person name="Liu J."/>
            <person name="Zhang X."/>
            <person name="Zhang Q."/>
            <person name="Hu W."/>
            <person name="Qin Y."/>
            <person name="Wang K."/>
            <person name="Chen L.Y."/>
            <person name="Shirley N."/>
            <person name="Lin Y.R."/>
            <person name="Liu L.Y."/>
            <person name="Hernandez A.G."/>
            <person name="Wright C.L."/>
            <person name="Bulone V."/>
            <person name="Tuskan G.A."/>
            <person name="Heath K."/>
            <person name="Zee F."/>
            <person name="Moore P.H."/>
            <person name="Sunkar R."/>
            <person name="Leebens-Mack J.H."/>
            <person name="Mockler T."/>
            <person name="Bennetzen J.L."/>
            <person name="Freeling M."/>
            <person name="Sankoff D."/>
            <person name="Paterson A.H."/>
            <person name="Zhu X."/>
            <person name="Yang X."/>
            <person name="Smith J.A."/>
            <person name="Cushman J.C."/>
            <person name="Paull R.E."/>
            <person name="Yu Q."/>
        </authorList>
    </citation>
    <scope>NUCLEOTIDE SEQUENCE [LARGE SCALE GENOMIC DNA]</scope>
    <source>
        <strain evidence="2">cv. F153</strain>
    </source>
</reference>
<dbReference type="Proteomes" id="UP000515123">
    <property type="component" value="Linkage group 2"/>
</dbReference>
<organism evidence="2 3">
    <name type="scientific">Ananas comosus</name>
    <name type="common">Pineapple</name>
    <name type="synonym">Ananas ananas</name>
    <dbReference type="NCBI Taxonomy" id="4615"/>
    <lineage>
        <taxon>Eukaryota</taxon>
        <taxon>Viridiplantae</taxon>
        <taxon>Streptophyta</taxon>
        <taxon>Embryophyta</taxon>
        <taxon>Tracheophyta</taxon>
        <taxon>Spermatophyta</taxon>
        <taxon>Magnoliopsida</taxon>
        <taxon>Liliopsida</taxon>
        <taxon>Poales</taxon>
        <taxon>Bromeliaceae</taxon>
        <taxon>Bromelioideae</taxon>
        <taxon>Ananas</taxon>
    </lineage>
</organism>
<dbReference type="AlphaFoldDB" id="A0A6P5ENH3"/>
<keyword evidence="1" id="KW-0472">Membrane</keyword>
<dbReference type="GeneID" id="109706476"/>
<evidence type="ECO:0000256" key="1">
    <source>
        <dbReference type="SAM" id="Phobius"/>
    </source>
</evidence>
<accession>A0A6P5ENH3</accession>
<sequence length="142" mass="14789">MVYRGGLLLNPTLHDAPIGDRPNNLQIRGASRCLLLVAVAELVLTATLFDDVGLNAGNDFLNLLIQSLFAVAVVVAFNVAMLALLLPLAAPFAEAVSPAVASRLERAAAVGSVTTLLLATSLLVSVALVGDYAKREALGELR</sequence>
<feature type="transmembrane region" description="Helical" evidence="1">
    <location>
        <begin position="29"/>
        <end position="49"/>
    </location>
</feature>
<protein>
    <submittedName>
        <fullName evidence="3">Uncharacterized protein LOC109706476</fullName>
    </submittedName>
</protein>
<name>A0A6P5ENH3_ANACO</name>
<evidence type="ECO:0000313" key="3">
    <source>
        <dbReference type="RefSeq" id="XP_020082893.1"/>
    </source>
</evidence>
<reference evidence="3" key="2">
    <citation type="submission" date="2025-08" db="UniProtKB">
        <authorList>
            <consortium name="RefSeq"/>
        </authorList>
    </citation>
    <scope>IDENTIFICATION</scope>
    <source>
        <tissue evidence="3">Leaf</tissue>
    </source>
</reference>
<evidence type="ECO:0000313" key="2">
    <source>
        <dbReference type="Proteomes" id="UP000515123"/>
    </source>
</evidence>
<feature type="transmembrane region" description="Helical" evidence="1">
    <location>
        <begin position="109"/>
        <end position="133"/>
    </location>
</feature>
<keyword evidence="1" id="KW-0812">Transmembrane</keyword>
<feature type="transmembrane region" description="Helical" evidence="1">
    <location>
        <begin position="61"/>
        <end position="89"/>
    </location>
</feature>
<gene>
    <name evidence="3" type="primary">LOC109706476</name>
</gene>
<keyword evidence="1" id="KW-1133">Transmembrane helix</keyword>